<proteinExistence type="predicted"/>
<reference evidence="1" key="1">
    <citation type="submission" date="2019-11" db="EMBL/GenBank/DDBJ databases">
        <authorList>
            <person name="Feng L."/>
        </authorList>
    </citation>
    <scope>NUCLEOTIDE SEQUENCE</scope>
    <source>
        <strain evidence="1">ElimosumLFYP34</strain>
    </source>
</reference>
<name>A0A6N3HCR9_EUBLI</name>
<sequence length="35" mass="4289">MKMKLIVDQNNILQKKAIRVYLVAFLYWKTEDVFE</sequence>
<protein>
    <submittedName>
        <fullName evidence="1">Uncharacterized protein</fullName>
    </submittedName>
</protein>
<dbReference type="EMBL" id="CACRTR010000023">
    <property type="protein sequence ID" value="VYU74113.1"/>
    <property type="molecule type" value="Genomic_DNA"/>
</dbReference>
<gene>
    <name evidence="1" type="ORF">ELLFYP34_01117</name>
</gene>
<dbReference type="AlphaFoldDB" id="A0A6N3HCR9"/>
<organism evidence="1">
    <name type="scientific">Eubacterium limosum</name>
    <dbReference type="NCBI Taxonomy" id="1736"/>
    <lineage>
        <taxon>Bacteria</taxon>
        <taxon>Bacillati</taxon>
        <taxon>Bacillota</taxon>
        <taxon>Clostridia</taxon>
        <taxon>Eubacteriales</taxon>
        <taxon>Eubacteriaceae</taxon>
        <taxon>Eubacterium</taxon>
    </lineage>
</organism>
<evidence type="ECO:0000313" key="1">
    <source>
        <dbReference type="EMBL" id="VYU74113.1"/>
    </source>
</evidence>
<accession>A0A6N3HCR9</accession>